<dbReference type="Proteomes" id="UP000828941">
    <property type="component" value="Chromosome 14"/>
</dbReference>
<protein>
    <submittedName>
        <fullName evidence="1">Uncharacterized protein</fullName>
    </submittedName>
</protein>
<accession>A0ACB9KEW7</accession>
<name>A0ACB9KEW7_BAUVA</name>
<dbReference type="EMBL" id="CM039439">
    <property type="protein sequence ID" value="KAI4295709.1"/>
    <property type="molecule type" value="Genomic_DNA"/>
</dbReference>
<reference evidence="1 2" key="1">
    <citation type="journal article" date="2022" name="DNA Res.">
        <title>Chromosomal-level genome assembly of the orchid tree Bauhinia variegata (Leguminosae; Cercidoideae) supports the allotetraploid origin hypothesis of Bauhinia.</title>
        <authorList>
            <person name="Zhong Y."/>
            <person name="Chen Y."/>
            <person name="Zheng D."/>
            <person name="Pang J."/>
            <person name="Liu Y."/>
            <person name="Luo S."/>
            <person name="Meng S."/>
            <person name="Qian L."/>
            <person name="Wei D."/>
            <person name="Dai S."/>
            <person name="Zhou R."/>
        </authorList>
    </citation>
    <scope>NUCLEOTIDE SEQUENCE [LARGE SCALE GENOMIC DNA]</scope>
    <source>
        <strain evidence="1">BV-YZ2020</strain>
    </source>
</reference>
<evidence type="ECO:0000313" key="2">
    <source>
        <dbReference type="Proteomes" id="UP000828941"/>
    </source>
</evidence>
<gene>
    <name evidence="1" type="ORF">L6164_035726</name>
</gene>
<comment type="caution">
    <text evidence="1">The sequence shown here is derived from an EMBL/GenBank/DDBJ whole genome shotgun (WGS) entry which is preliminary data.</text>
</comment>
<proteinExistence type="predicted"/>
<sequence length="242" mass="27250">MAPQMKTPGSIERQFCQTQLLSLYKGQGTIIHAVDYSFENRVATSPGGITFNNQIGADYARSTMEAATNFIWNLFQQNTDADRKNVQRVSLIIVQNFNNPNVPAGTGGDQIYFSADYIQQTGGDKTEFTGVLYHEMTHVWQWDGNGQSEIGWVIEGIADFFRLKADYAPGHWVKPGDGANWKERSDVTALFLEYCDGLKTGFVAELNKKMRDSYSDDYFVQLLGKTVDQLWSDYKAKYSAAN</sequence>
<organism evidence="1 2">
    <name type="scientific">Bauhinia variegata</name>
    <name type="common">Purple orchid tree</name>
    <name type="synonym">Phanera variegata</name>
    <dbReference type="NCBI Taxonomy" id="167791"/>
    <lineage>
        <taxon>Eukaryota</taxon>
        <taxon>Viridiplantae</taxon>
        <taxon>Streptophyta</taxon>
        <taxon>Embryophyta</taxon>
        <taxon>Tracheophyta</taxon>
        <taxon>Spermatophyta</taxon>
        <taxon>Magnoliopsida</taxon>
        <taxon>eudicotyledons</taxon>
        <taxon>Gunneridae</taxon>
        <taxon>Pentapetalae</taxon>
        <taxon>rosids</taxon>
        <taxon>fabids</taxon>
        <taxon>Fabales</taxon>
        <taxon>Fabaceae</taxon>
        <taxon>Cercidoideae</taxon>
        <taxon>Cercideae</taxon>
        <taxon>Bauhiniinae</taxon>
        <taxon>Bauhinia</taxon>
    </lineage>
</organism>
<evidence type="ECO:0000313" key="1">
    <source>
        <dbReference type="EMBL" id="KAI4295709.1"/>
    </source>
</evidence>
<keyword evidence="2" id="KW-1185">Reference proteome</keyword>